<proteinExistence type="predicted"/>
<feature type="compositionally biased region" description="Polar residues" evidence="1">
    <location>
        <begin position="41"/>
        <end position="53"/>
    </location>
</feature>
<evidence type="ECO:0000313" key="2">
    <source>
        <dbReference type="EMBL" id="PTB74637.1"/>
    </source>
</evidence>
<dbReference type="AlphaFoldDB" id="A0A2T4BZ86"/>
<evidence type="ECO:0000256" key="1">
    <source>
        <dbReference type="SAM" id="MobiDB-lite"/>
    </source>
</evidence>
<organism evidence="2 3">
    <name type="scientific">Trichoderma longibrachiatum ATCC 18648</name>
    <dbReference type="NCBI Taxonomy" id="983965"/>
    <lineage>
        <taxon>Eukaryota</taxon>
        <taxon>Fungi</taxon>
        <taxon>Dikarya</taxon>
        <taxon>Ascomycota</taxon>
        <taxon>Pezizomycotina</taxon>
        <taxon>Sordariomycetes</taxon>
        <taxon>Hypocreomycetidae</taxon>
        <taxon>Hypocreales</taxon>
        <taxon>Hypocreaceae</taxon>
        <taxon>Trichoderma</taxon>
    </lineage>
</organism>
<dbReference type="EMBL" id="KZ679135">
    <property type="protein sequence ID" value="PTB74637.1"/>
    <property type="molecule type" value="Genomic_DNA"/>
</dbReference>
<evidence type="ECO:0000313" key="3">
    <source>
        <dbReference type="Proteomes" id="UP000240760"/>
    </source>
</evidence>
<name>A0A2T4BZ86_TRILO</name>
<protein>
    <submittedName>
        <fullName evidence="2">Uncharacterized protein</fullName>
    </submittedName>
</protein>
<accession>A0A2T4BZ86</accession>
<keyword evidence="3" id="KW-1185">Reference proteome</keyword>
<feature type="region of interest" description="Disordered" evidence="1">
    <location>
        <begin position="1"/>
        <end position="60"/>
    </location>
</feature>
<gene>
    <name evidence="2" type="ORF">M440DRAFT_1403136</name>
</gene>
<sequence>MYVLRVNPLRHQTSTLRAPHPNLLSKPRVSAPSPKPAGLPSQASPPFQTQPSPAFSPKER</sequence>
<reference evidence="2 3" key="1">
    <citation type="submission" date="2016-07" db="EMBL/GenBank/DDBJ databases">
        <title>Multiple horizontal gene transfer events from other fungi enriched the ability of initially mycotrophic Trichoderma (Ascomycota) to feed on dead plant biomass.</title>
        <authorList>
            <consortium name="DOE Joint Genome Institute"/>
            <person name="Aerts A."/>
            <person name="Atanasova L."/>
            <person name="Chenthamara K."/>
            <person name="Zhang J."/>
            <person name="Grujic M."/>
            <person name="Henrissat B."/>
            <person name="Kuo A."/>
            <person name="Salamov A."/>
            <person name="Lipzen A."/>
            <person name="Labutti K."/>
            <person name="Barry K."/>
            <person name="Miao Y."/>
            <person name="Rahimi M.J."/>
            <person name="Shen Q."/>
            <person name="Grigoriev I.V."/>
            <person name="Kubicek C.P."/>
            <person name="Druzhinina I.S."/>
        </authorList>
    </citation>
    <scope>NUCLEOTIDE SEQUENCE [LARGE SCALE GENOMIC DNA]</scope>
    <source>
        <strain evidence="2 3">ATCC 18648</strain>
    </source>
</reference>
<dbReference type="Proteomes" id="UP000240760">
    <property type="component" value="Unassembled WGS sequence"/>
</dbReference>